<reference evidence="6 7" key="1">
    <citation type="submission" date="2021-04" db="EMBL/GenBank/DDBJ databases">
        <title>Ruania sp. nov., isolated from sandy soil of mangrove forest.</title>
        <authorList>
            <person name="Ge X."/>
            <person name="Huang R."/>
            <person name="Liu W."/>
        </authorList>
    </citation>
    <scope>NUCLEOTIDE SEQUENCE [LARGE SCALE GENOMIC DNA]</scope>
    <source>
        <strain evidence="6 7">N2-46</strain>
    </source>
</reference>
<dbReference type="RefSeq" id="WP_223403617.1">
    <property type="nucleotide sequence ID" value="NZ_JAGSHT010000005.1"/>
</dbReference>
<name>A0ABS7S5D2_9MICO</name>
<dbReference type="PANTHER" id="PTHR11941:SF54">
    <property type="entry name" value="ENOYL-COA HYDRATASE, MITOCHONDRIAL"/>
    <property type="match status" value="1"/>
</dbReference>
<comment type="similarity">
    <text evidence="1 5">Belongs to the enoyl-CoA hydratase/isomerase family.</text>
</comment>
<comment type="caution">
    <text evidence="6">The sequence shown here is derived from an EMBL/GenBank/DDBJ whole genome shotgun (WGS) entry which is preliminary data.</text>
</comment>
<dbReference type="SUPFAM" id="SSF52096">
    <property type="entry name" value="ClpP/crotonase"/>
    <property type="match status" value="1"/>
</dbReference>
<evidence type="ECO:0000256" key="5">
    <source>
        <dbReference type="RuleBase" id="RU003707"/>
    </source>
</evidence>
<gene>
    <name evidence="6" type="ORF">KCQ71_05310</name>
</gene>
<dbReference type="InterPro" id="IPR001753">
    <property type="entry name" value="Enoyl-CoA_hydra/iso"/>
</dbReference>
<proteinExistence type="inferred from homology"/>
<dbReference type="InterPro" id="IPR014748">
    <property type="entry name" value="Enoyl-CoA_hydra_C"/>
</dbReference>
<comment type="catalytic activity">
    <reaction evidence="4">
        <text>a 4-saturated-(3S)-3-hydroxyacyl-CoA = a (3E)-enoyl-CoA + H2O</text>
        <dbReference type="Rhea" id="RHEA:20724"/>
        <dbReference type="ChEBI" id="CHEBI:15377"/>
        <dbReference type="ChEBI" id="CHEBI:58521"/>
        <dbReference type="ChEBI" id="CHEBI:137480"/>
        <dbReference type="EC" id="4.2.1.17"/>
    </reaction>
</comment>
<dbReference type="Gene3D" id="3.90.226.10">
    <property type="entry name" value="2-enoyl-CoA Hydratase, Chain A, domain 1"/>
    <property type="match status" value="1"/>
</dbReference>
<protein>
    <submittedName>
        <fullName evidence="6">Enoyl-CoA hydratase/isomerase family protein</fullName>
    </submittedName>
</protein>
<dbReference type="PANTHER" id="PTHR11941">
    <property type="entry name" value="ENOYL-COA HYDRATASE-RELATED"/>
    <property type="match status" value="1"/>
</dbReference>
<evidence type="ECO:0000256" key="4">
    <source>
        <dbReference type="ARBA" id="ARBA00023717"/>
    </source>
</evidence>
<dbReference type="Proteomes" id="UP000826651">
    <property type="component" value="Unassembled WGS sequence"/>
</dbReference>
<sequence>MSESPNHGSATLSFDPSGEVATITLDRAAKLNALTPAMLRDLEVAARAADDSPARVVLVRTAGVKVFCVGADITMFGGLSPVEMWRDWITVGHRALSAIEAIRCPTIAVIDGLAFGGGLELALACDFRIMVTDTRVALPETGLGTVPGWGGTGRLPALVGASRAKEMILARREVGADLALAWGLVNDVTAPEALEECVEGWCARIRGGGPVAVALAKQLVTATLDGAPASVVEALAGGLSVGTADLAEGVAAFRAKRTPEFTGR</sequence>
<evidence type="ECO:0000313" key="6">
    <source>
        <dbReference type="EMBL" id="MBZ2195561.1"/>
    </source>
</evidence>
<evidence type="ECO:0000256" key="2">
    <source>
        <dbReference type="ARBA" id="ARBA00023239"/>
    </source>
</evidence>
<dbReference type="Gene3D" id="1.10.12.10">
    <property type="entry name" value="Lyase 2-enoyl-coa Hydratase, Chain A, domain 2"/>
    <property type="match status" value="1"/>
</dbReference>
<dbReference type="InterPro" id="IPR029045">
    <property type="entry name" value="ClpP/crotonase-like_dom_sf"/>
</dbReference>
<dbReference type="PROSITE" id="PS00166">
    <property type="entry name" value="ENOYL_COA_HYDRATASE"/>
    <property type="match status" value="1"/>
</dbReference>
<evidence type="ECO:0000256" key="1">
    <source>
        <dbReference type="ARBA" id="ARBA00005254"/>
    </source>
</evidence>
<dbReference type="CDD" id="cd06558">
    <property type="entry name" value="crotonase-like"/>
    <property type="match status" value="1"/>
</dbReference>
<comment type="catalytic activity">
    <reaction evidence="3">
        <text>a (3S)-3-hydroxyacyl-CoA = a (2E)-enoyl-CoA + H2O</text>
        <dbReference type="Rhea" id="RHEA:16105"/>
        <dbReference type="ChEBI" id="CHEBI:15377"/>
        <dbReference type="ChEBI" id="CHEBI:57318"/>
        <dbReference type="ChEBI" id="CHEBI:58856"/>
        <dbReference type="EC" id="4.2.1.17"/>
    </reaction>
</comment>
<evidence type="ECO:0000313" key="7">
    <source>
        <dbReference type="Proteomes" id="UP000826651"/>
    </source>
</evidence>
<keyword evidence="2" id="KW-0456">Lyase</keyword>
<dbReference type="InterPro" id="IPR018376">
    <property type="entry name" value="Enoyl-CoA_hyd/isom_CS"/>
</dbReference>
<dbReference type="EMBL" id="JAGSHT010000005">
    <property type="protein sequence ID" value="MBZ2195561.1"/>
    <property type="molecule type" value="Genomic_DNA"/>
</dbReference>
<accession>A0ABS7S5D2</accession>
<organism evidence="6 7">
    <name type="scientific">Occultella gossypii</name>
    <dbReference type="NCBI Taxonomy" id="2800820"/>
    <lineage>
        <taxon>Bacteria</taxon>
        <taxon>Bacillati</taxon>
        <taxon>Actinomycetota</taxon>
        <taxon>Actinomycetes</taxon>
        <taxon>Micrococcales</taxon>
        <taxon>Ruaniaceae</taxon>
        <taxon>Occultella</taxon>
    </lineage>
</organism>
<evidence type="ECO:0000256" key="3">
    <source>
        <dbReference type="ARBA" id="ARBA00023709"/>
    </source>
</evidence>
<keyword evidence="7" id="KW-1185">Reference proteome</keyword>
<dbReference type="Pfam" id="PF00378">
    <property type="entry name" value="ECH_1"/>
    <property type="match status" value="1"/>
</dbReference>